<dbReference type="Pfam" id="PF01202">
    <property type="entry name" value="SKI"/>
    <property type="match status" value="1"/>
</dbReference>
<dbReference type="GO" id="GO:0005524">
    <property type="term" value="F:ATP binding"/>
    <property type="evidence" value="ECO:0007669"/>
    <property type="project" value="UniProtKB-UniRule"/>
</dbReference>
<feature type="binding site" evidence="7">
    <location>
        <position position="119"/>
    </location>
    <ligand>
        <name>ATP</name>
        <dbReference type="ChEBI" id="CHEBI:30616"/>
    </ligand>
</feature>
<evidence type="ECO:0000256" key="6">
    <source>
        <dbReference type="ARBA" id="ARBA00023141"/>
    </source>
</evidence>
<organism evidence="8 9">
    <name type="scientific">Fictibacillus phosphorivorans</name>
    <dbReference type="NCBI Taxonomy" id="1221500"/>
    <lineage>
        <taxon>Bacteria</taxon>
        <taxon>Bacillati</taxon>
        <taxon>Bacillota</taxon>
        <taxon>Bacilli</taxon>
        <taxon>Bacillales</taxon>
        <taxon>Fictibacillaceae</taxon>
        <taxon>Fictibacillus</taxon>
    </lineage>
</organism>
<keyword evidence="7" id="KW-0460">Magnesium</keyword>
<comment type="function">
    <text evidence="7">Catalyzes the specific phosphorylation of the 3-hydroxyl group of shikimic acid using ATP as a cosubstrate.</text>
</comment>
<keyword evidence="9" id="KW-1185">Reference proteome</keyword>
<comment type="cofactor">
    <cofactor evidence="7">
        <name>Mg(2+)</name>
        <dbReference type="ChEBI" id="CHEBI:18420"/>
    </cofactor>
    <text evidence="7">Binds 1 Mg(2+) ion per subunit.</text>
</comment>
<dbReference type="OrthoDB" id="9800332at2"/>
<comment type="subcellular location">
    <subcellularLocation>
        <location evidence="7">Cytoplasm</location>
    </subcellularLocation>
</comment>
<comment type="pathway">
    <text evidence="7">Metabolic intermediate biosynthesis; chorismate biosynthesis; chorismate from D-erythrose 4-phosphate and phosphoenolpyruvate: step 5/7.</text>
</comment>
<dbReference type="HAMAP" id="MF_00109">
    <property type="entry name" value="Shikimate_kinase"/>
    <property type="match status" value="1"/>
</dbReference>
<evidence type="ECO:0000256" key="5">
    <source>
        <dbReference type="ARBA" id="ARBA00022840"/>
    </source>
</evidence>
<accession>A0A163R9H7</accession>
<dbReference type="PANTHER" id="PTHR21087:SF16">
    <property type="entry name" value="SHIKIMATE KINASE 1, CHLOROPLASTIC"/>
    <property type="match status" value="1"/>
</dbReference>
<dbReference type="Proteomes" id="UP000076567">
    <property type="component" value="Unassembled WGS sequence"/>
</dbReference>
<evidence type="ECO:0000313" key="8">
    <source>
        <dbReference type="EMBL" id="KZE66401.1"/>
    </source>
</evidence>
<evidence type="ECO:0000256" key="7">
    <source>
        <dbReference type="HAMAP-Rule" id="MF_00109"/>
    </source>
</evidence>
<evidence type="ECO:0000256" key="4">
    <source>
        <dbReference type="ARBA" id="ARBA00022777"/>
    </source>
</evidence>
<gene>
    <name evidence="7" type="primary">aroK</name>
    <name evidence="8" type="ORF">AWM68_08560</name>
</gene>
<feature type="binding site" evidence="7">
    <location>
        <position position="78"/>
    </location>
    <ligand>
        <name>substrate</name>
    </ligand>
</feature>
<reference evidence="9" key="1">
    <citation type="submission" date="2016-01" db="EMBL/GenBank/DDBJ databases">
        <title>Draft genome of Chromobacterium sp. F49.</title>
        <authorList>
            <person name="Hong K.W."/>
        </authorList>
    </citation>
    <scope>NUCLEOTIDE SEQUENCE [LARGE SCALE GENOMIC DNA]</scope>
    <source>
        <strain evidence="9">P7IIIA</strain>
    </source>
</reference>
<comment type="catalytic activity">
    <reaction evidence="7">
        <text>shikimate + ATP = 3-phosphoshikimate + ADP + H(+)</text>
        <dbReference type="Rhea" id="RHEA:13121"/>
        <dbReference type="ChEBI" id="CHEBI:15378"/>
        <dbReference type="ChEBI" id="CHEBI:30616"/>
        <dbReference type="ChEBI" id="CHEBI:36208"/>
        <dbReference type="ChEBI" id="CHEBI:145989"/>
        <dbReference type="ChEBI" id="CHEBI:456216"/>
        <dbReference type="EC" id="2.7.1.71"/>
    </reaction>
</comment>
<dbReference type="PRINTS" id="PR01100">
    <property type="entry name" value="SHIKIMTKNASE"/>
</dbReference>
<dbReference type="AlphaFoldDB" id="A0A163R9H7"/>
<dbReference type="SUPFAM" id="SSF52540">
    <property type="entry name" value="P-loop containing nucleoside triphosphate hydrolases"/>
    <property type="match status" value="1"/>
</dbReference>
<dbReference type="InterPro" id="IPR031322">
    <property type="entry name" value="Shikimate/glucono_kinase"/>
</dbReference>
<protein>
    <recommendedName>
        <fullName evidence="7">Shikimate kinase</fullName>
        <shortName evidence="7">SK</shortName>
        <ecNumber evidence="7">2.7.1.71</ecNumber>
    </recommendedName>
</protein>
<dbReference type="EMBL" id="LRFC01000023">
    <property type="protein sequence ID" value="KZE66401.1"/>
    <property type="molecule type" value="Genomic_DNA"/>
</dbReference>
<dbReference type="RefSeq" id="WP_066242288.1">
    <property type="nucleotide sequence ID" value="NZ_LRFC01000023.1"/>
</dbReference>
<feature type="binding site" evidence="7">
    <location>
        <position position="137"/>
    </location>
    <ligand>
        <name>substrate</name>
    </ligand>
</feature>
<keyword evidence="4 7" id="KW-0418">Kinase</keyword>
<sequence length="179" mass="20716">MNTIYLVGFMGCGKTSVGKLLSKQLEVPPYDVDSTVEKLRGKSIKEIFQSEGEDTFRNYESLAIRQLPLEHAVVMTGGGAVVREENLSYMKDKGIVIYLKTSFPVLWNRLMNEEERKKRPMLLTRTKEEVQALFGERSKHYEKCDIEIVTDHFTTEEVCHQILEKLNRLNTKQLDKTKK</sequence>
<dbReference type="UniPathway" id="UPA00053">
    <property type="reaction ID" value="UER00088"/>
</dbReference>
<dbReference type="InterPro" id="IPR000623">
    <property type="entry name" value="Shikimate_kinase/TSH1"/>
</dbReference>
<keyword evidence="7" id="KW-0963">Cytoplasm</keyword>
<dbReference type="EC" id="2.7.1.71" evidence="7"/>
<feature type="binding site" evidence="7">
    <location>
        <position position="57"/>
    </location>
    <ligand>
        <name>substrate</name>
    </ligand>
</feature>
<comment type="similarity">
    <text evidence="7">Belongs to the shikimate kinase family.</text>
</comment>
<comment type="caution">
    <text evidence="8">The sequence shown here is derived from an EMBL/GenBank/DDBJ whole genome shotgun (WGS) entry which is preliminary data.</text>
</comment>
<dbReference type="GO" id="GO:0009073">
    <property type="term" value="P:aromatic amino acid family biosynthetic process"/>
    <property type="evidence" value="ECO:0007669"/>
    <property type="project" value="UniProtKB-KW"/>
</dbReference>
<name>A0A163R9H7_9BACL</name>
<feature type="binding site" evidence="7">
    <location>
        <begin position="11"/>
        <end position="16"/>
    </location>
    <ligand>
        <name>ATP</name>
        <dbReference type="ChEBI" id="CHEBI:30616"/>
    </ligand>
</feature>
<dbReference type="PANTHER" id="PTHR21087">
    <property type="entry name" value="SHIKIMATE KINASE"/>
    <property type="match status" value="1"/>
</dbReference>
<dbReference type="GO" id="GO:0004765">
    <property type="term" value="F:shikimate kinase activity"/>
    <property type="evidence" value="ECO:0007669"/>
    <property type="project" value="UniProtKB-UniRule"/>
</dbReference>
<evidence type="ECO:0000256" key="1">
    <source>
        <dbReference type="ARBA" id="ARBA00022605"/>
    </source>
</evidence>
<dbReference type="GO" id="GO:0005829">
    <property type="term" value="C:cytosol"/>
    <property type="evidence" value="ECO:0007669"/>
    <property type="project" value="TreeGrafter"/>
</dbReference>
<keyword evidence="6 7" id="KW-0057">Aromatic amino acid biosynthesis</keyword>
<dbReference type="CDD" id="cd00464">
    <property type="entry name" value="SK"/>
    <property type="match status" value="1"/>
</dbReference>
<evidence type="ECO:0000256" key="2">
    <source>
        <dbReference type="ARBA" id="ARBA00022679"/>
    </source>
</evidence>
<feature type="binding site" evidence="7">
    <location>
        <position position="33"/>
    </location>
    <ligand>
        <name>substrate</name>
    </ligand>
</feature>
<evidence type="ECO:0000256" key="3">
    <source>
        <dbReference type="ARBA" id="ARBA00022741"/>
    </source>
</evidence>
<feature type="binding site" evidence="7">
    <location>
        <position position="15"/>
    </location>
    <ligand>
        <name>Mg(2+)</name>
        <dbReference type="ChEBI" id="CHEBI:18420"/>
    </ligand>
</feature>
<dbReference type="GO" id="GO:0000287">
    <property type="term" value="F:magnesium ion binding"/>
    <property type="evidence" value="ECO:0007669"/>
    <property type="project" value="UniProtKB-UniRule"/>
</dbReference>
<keyword evidence="7" id="KW-0479">Metal-binding</keyword>
<dbReference type="GO" id="GO:0009423">
    <property type="term" value="P:chorismate biosynthetic process"/>
    <property type="evidence" value="ECO:0007669"/>
    <property type="project" value="UniProtKB-UniRule"/>
</dbReference>
<evidence type="ECO:0000313" key="9">
    <source>
        <dbReference type="Proteomes" id="UP000076567"/>
    </source>
</evidence>
<dbReference type="InterPro" id="IPR027417">
    <property type="entry name" value="P-loop_NTPase"/>
</dbReference>
<keyword evidence="3 7" id="KW-0547">Nucleotide-binding</keyword>
<comment type="subunit">
    <text evidence="7">Monomer.</text>
</comment>
<keyword evidence="5 7" id="KW-0067">ATP-binding</keyword>
<proteinExistence type="inferred from homology"/>
<dbReference type="Gene3D" id="3.40.50.300">
    <property type="entry name" value="P-loop containing nucleotide triphosphate hydrolases"/>
    <property type="match status" value="1"/>
</dbReference>
<keyword evidence="2 7" id="KW-0808">Transferase</keyword>
<keyword evidence="1 7" id="KW-0028">Amino-acid biosynthesis</keyword>
<comment type="caution">
    <text evidence="7">Lacks conserved residue(s) required for the propagation of feature annotation.</text>
</comment>
<dbReference type="GO" id="GO:0008652">
    <property type="term" value="P:amino acid biosynthetic process"/>
    <property type="evidence" value="ECO:0007669"/>
    <property type="project" value="UniProtKB-KW"/>
</dbReference>